<protein>
    <recommendedName>
        <fullName evidence="5">FRIGIDA-like protein</fullName>
    </recommendedName>
</protein>
<reference evidence="8" key="1">
    <citation type="submission" date="2019-08" db="EMBL/GenBank/DDBJ databases">
        <title>Reference gene set and small RNA set construction with multiple tissues from Davidia involucrata Baill.</title>
        <authorList>
            <person name="Yang H."/>
            <person name="Zhou C."/>
            <person name="Li G."/>
            <person name="Wang J."/>
            <person name="Gao P."/>
            <person name="Wang M."/>
            <person name="Wang R."/>
            <person name="Zhao Y."/>
        </authorList>
    </citation>
    <scope>NUCLEOTIDE SEQUENCE</scope>
    <source>
        <tissue evidence="8">Mixed with DoveR01_LX</tissue>
    </source>
</reference>
<dbReference type="AlphaFoldDB" id="A0A5B6YWU6"/>
<evidence type="ECO:0000256" key="6">
    <source>
        <dbReference type="SAM" id="Coils"/>
    </source>
</evidence>
<keyword evidence="2 5" id="KW-0217">Developmental protein</keyword>
<evidence type="ECO:0000256" key="2">
    <source>
        <dbReference type="ARBA" id="ARBA00022473"/>
    </source>
</evidence>
<name>A0A5B6YWU6_DAVIN</name>
<dbReference type="InterPro" id="IPR012474">
    <property type="entry name" value="Frigida"/>
</dbReference>
<sequence>MASLEKISADLKQAESKKDDLRKAFEHSISLFTLQWKDLEEYFDSTRKLIDRHFEDLKSNEKEFDSARLSIEERSKELESIEKSIQKRSEELQLKERQFDSTRLSTEERSKEFDSIQELINESFDELRSKEKEFDSIQQSIERRLKEVESKENQLEERSKELELKEEQFDSIQKSIEKRLEELNSKEKRYEERTKQQQWIERRLKELKSKENQLEERSKELELKEKQFDSIQKSIEKRLEELNSKEKPYEEHTKQLKSKEKQCANILHPQVKVEQEEYMQLSSANLQFSVTMDGKSLQLFLNEHSDKHESMRDEVFAALKMSSDPAKLVLDAMQGFYPPYLKKGDTELEVSVIRRSCSLLLGQLMRVSPQIKPHVKEEAMKLAVGWKAKLEVGNENSLEVLGFLQVVATYGLVSAFDGDDLFKLFETIAKHREAPELFRELGFTDKVPDFIQILVKRSQNLAAVRFIYAFELVGKFPPVPVLEPYFKYWKNIADKTCNIENNLTKEQIKTAKKSRAALKSLIRCIEDHKLETEYMPEDLGKCIAALKEKVKVGCTESDASKAQLQQQSEKKCNAPSASAPKPQVQQQSGIKRPRTAASETTPKASTVHPIHRQPSGLFVDEGAPFPGPSVGRCMSSYPDRPNPFYPMDALREGMISNPFYPRDALREPVYYDGPVLFPGPMDRLREPGFYDGPPPFGSPRNALMEPNFYDGPMPFGGYDLPPPFHLPFYP</sequence>
<keyword evidence="6" id="KW-0175">Coiled coil</keyword>
<gene>
    <name evidence="8" type="ORF">Din_005793</name>
</gene>
<organism evidence="8">
    <name type="scientific">Davidia involucrata</name>
    <name type="common">Dove tree</name>
    <dbReference type="NCBI Taxonomy" id="16924"/>
    <lineage>
        <taxon>Eukaryota</taxon>
        <taxon>Viridiplantae</taxon>
        <taxon>Streptophyta</taxon>
        <taxon>Embryophyta</taxon>
        <taxon>Tracheophyta</taxon>
        <taxon>Spermatophyta</taxon>
        <taxon>Magnoliopsida</taxon>
        <taxon>eudicotyledons</taxon>
        <taxon>Gunneridae</taxon>
        <taxon>Pentapetalae</taxon>
        <taxon>asterids</taxon>
        <taxon>Cornales</taxon>
        <taxon>Nyssaceae</taxon>
        <taxon>Davidia</taxon>
    </lineage>
</organism>
<proteinExistence type="inferred from homology"/>
<comment type="similarity">
    <text evidence="1 5">Belongs to the Frigida family.</text>
</comment>
<evidence type="ECO:0000256" key="7">
    <source>
        <dbReference type="SAM" id="MobiDB-lite"/>
    </source>
</evidence>
<dbReference type="PANTHER" id="PTHR31791:SF47">
    <property type="entry name" value="INACTIVE FRIGIDA-LIKE PROTEIN 2"/>
    <property type="match status" value="1"/>
</dbReference>
<feature type="coiled-coil region" evidence="6">
    <location>
        <begin position="138"/>
        <end position="227"/>
    </location>
</feature>
<keyword evidence="4 5" id="KW-0287">Flowering</keyword>
<evidence type="ECO:0000313" key="8">
    <source>
        <dbReference type="EMBL" id="MPA36352.1"/>
    </source>
</evidence>
<feature type="coiled-coil region" evidence="6">
    <location>
        <begin position="71"/>
        <end position="98"/>
    </location>
</feature>
<keyword evidence="3 5" id="KW-0221">Differentiation</keyword>
<accession>A0A5B6YWU6</accession>
<dbReference type="GO" id="GO:0009908">
    <property type="term" value="P:flower development"/>
    <property type="evidence" value="ECO:0007669"/>
    <property type="project" value="UniProtKB-KW"/>
</dbReference>
<evidence type="ECO:0000256" key="4">
    <source>
        <dbReference type="ARBA" id="ARBA00023089"/>
    </source>
</evidence>
<evidence type="ECO:0000256" key="5">
    <source>
        <dbReference type="RuleBase" id="RU364012"/>
    </source>
</evidence>
<dbReference type="GO" id="GO:0030154">
    <property type="term" value="P:cell differentiation"/>
    <property type="evidence" value="ECO:0007669"/>
    <property type="project" value="UniProtKB-KW"/>
</dbReference>
<feature type="region of interest" description="Disordered" evidence="7">
    <location>
        <begin position="565"/>
        <end position="610"/>
    </location>
</feature>
<dbReference type="PANTHER" id="PTHR31791">
    <property type="entry name" value="FRIGIDA-LIKE PROTEIN 3-RELATED"/>
    <property type="match status" value="1"/>
</dbReference>
<evidence type="ECO:0000256" key="3">
    <source>
        <dbReference type="ARBA" id="ARBA00022782"/>
    </source>
</evidence>
<dbReference type="Pfam" id="PF07899">
    <property type="entry name" value="Frigida"/>
    <property type="match status" value="1"/>
</dbReference>
<evidence type="ECO:0000256" key="1">
    <source>
        <dbReference type="ARBA" id="ARBA00008956"/>
    </source>
</evidence>
<dbReference type="EMBL" id="GHES01005793">
    <property type="protein sequence ID" value="MPA36352.1"/>
    <property type="molecule type" value="Transcribed_RNA"/>
</dbReference>